<sequence length="202" mass="22547">MDRSASFKFPFTHTICPLAVTLVCLLLSVATESASGWFEYHRDHISNGEIWRLITAHLVHLGWGHLTMNLLGLWMIWALLMNNLPSQHCGLILLFITLITSAALWYFSPQLVWYRGLSGALHGLLIWGLFNRLKTEPLLSVSLLLAVTGKIAWEQWQGPLPGSESMADGPVVVASHLYGALSGMLVWLIGRILFAINRKTSE</sequence>
<proteinExistence type="predicted"/>
<evidence type="ECO:0000256" key="4">
    <source>
        <dbReference type="ARBA" id="ARBA00023136"/>
    </source>
</evidence>
<comment type="subcellular location">
    <subcellularLocation>
        <location evidence="1">Membrane</location>
        <topology evidence="1">Multi-pass membrane protein</topology>
    </subcellularLocation>
</comment>
<dbReference type="Proteomes" id="UP000094849">
    <property type="component" value="Unassembled WGS sequence"/>
</dbReference>
<evidence type="ECO:0000313" key="7">
    <source>
        <dbReference type="EMBL" id="ODB95593.1"/>
    </source>
</evidence>
<dbReference type="InterPro" id="IPR023826">
    <property type="entry name" value="Rhom-like_SP_proteobac"/>
</dbReference>
<feature type="transmembrane region" description="Helical" evidence="5">
    <location>
        <begin position="113"/>
        <end position="130"/>
    </location>
</feature>
<organism evidence="7 8">
    <name type="scientific">Candidatus Thiodiazotropha endoloripes</name>
    <dbReference type="NCBI Taxonomy" id="1818881"/>
    <lineage>
        <taxon>Bacteria</taxon>
        <taxon>Pseudomonadati</taxon>
        <taxon>Pseudomonadota</taxon>
        <taxon>Gammaproteobacteria</taxon>
        <taxon>Chromatiales</taxon>
        <taxon>Sedimenticolaceae</taxon>
        <taxon>Candidatus Thiodiazotropha</taxon>
    </lineage>
</organism>
<protein>
    <submittedName>
        <fullName evidence="7">Rhombosortase</fullName>
    </submittedName>
</protein>
<feature type="transmembrane region" description="Helical" evidence="5">
    <location>
        <begin position="54"/>
        <end position="77"/>
    </location>
</feature>
<evidence type="ECO:0000256" key="1">
    <source>
        <dbReference type="ARBA" id="ARBA00004141"/>
    </source>
</evidence>
<keyword evidence="3 5" id="KW-1133">Transmembrane helix</keyword>
<keyword evidence="4 5" id="KW-0472">Membrane</keyword>
<keyword evidence="2 5" id="KW-0812">Transmembrane</keyword>
<evidence type="ECO:0000256" key="3">
    <source>
        <dbReference type="ARBA" id="ARBA00022989"/>
    </source>
</evidence>
<name>A0A1E2ULH7_9GAMM</name>
<dbReference type="AlphaFoldDB" id="A0A1E2ULH7"/>
<evidence type="ECO:0000259" key="6">
    <source>
        <dbReference type="Pfam" id="PF01694"/>
    </source>
</evidence>
<dbReference type="Gene3D" id="1.20.1540.10">
    <property type="entry name" value="Rhomboid-like"/>
    <property type="match status" value="1"/>
</dbReference>
<evidence type="ECO:0000256" key="5">
    <source>
        <dbReference type="SAM" id="Phobius"/>
    </source>
</evidence>
<accession>A0A1E2ULH7</accession>
<dbReference type="SUPFAM" id="SSF144091">
    <property type="entry name" value="Rhomboid-like"/>
    <property type="match status" value="1"/>
</dbReference>
<evidence type="ECO:0000256" key="2">
    <source>
        <dbReference type="ARBA" id="ARBA00022692"/>
    </source>
</evidence>
<feature type="transmembrane region" description="Helical" evidence="5">
    <location>
        <begin position="137"/>
        <end position="153"/>
    </location>
</feature>
<comment type="caution">
    <text evidence="7">The sequence shown here is derived from an EMBL/GenBank/DDBJ whole genome shotgun (WGS) entry which is preliminary data.</text>
</comment>
<reference evidence="7 8" key="1">
    <citation type="submission" date="2016-03" db="EMBL/GenBank/DDBJ databases">
        <title>Chemosynthetic sulphur-oxidizing symbionts of marine invertebrate animals are capable of nitrogen fixation.</title>
        <authorList>
            <person name="Petersen J.M."/>
            <person name="Kemper A."/>
            <person name="Gruber-Vodicka H."/>
            <person name="Cardini U."/>
            <person name="Geest Mvander."/>
            <person name="Kleiner M."/>
            <person name="Bulgheresi S."/>
            <person name="Fussmann M."/>
            <person name="Herbold C."/>
            <person name="Seah B.K.B."/>
            <person name="Antony C.Paul."/>
            <person name="Liu D."/>
            <person name="Belitz A."/>
            <person name="Weber M."/>
        </authorList>
    </citation>
    <scope>NUCLEOTIDE SEQUENCE [LARGE SCALE GENOMIC DNA]</scope>
    <source>
        <strain evidence="7">G_D</strain>
    </source>
</reference>
<dbReference type="RefSeq" id="WP_069003686.1">
    <property type="nucleotide sequence ID" value="NZ_LVJW01000006.1"/>
</dbReference>
<feature type="transmembrane region" description="Helical" evidence="5">
    <location>
        <begin position="173"/>
        <end position="194"/>
    </location>
</feature>
<dbReference type="OrthoDB" id="196054at2"/>
<keyword evidence="8" id="KW-1185">Reference proteome</keyword>
<feature type="transmembrane region" description="Helical" evidence="5">
    <location>
        <begin position="89"/>
        <end position="107"/>
    </location>
</feature>
<dbReference type="InterPro" id="IPR022764">
    <property type="entry name" value="Peptidase_S54_rhomboid_dom"/>
</dbReference>
<dbReference type="STRING" id="1818881.A3196_01785"/>
<gene>
    <name evidence="7" type="ORF">A3196_01785</name>
</gene>
<evidence type="ECO:0000313" key="8">
    <source>
        <dbReference type="Proteomes" id="UP000094849"/>
    </source>
</evidence>
<dbReference type="GO" id="GO:0016020">
    <property type="term" value="C:membrane"/>
    <property type="evidence" value="ECO:0007669"/>
    <property type="project" value="UniProtKB-SubCell"/>
</dbReference>
<dbReference type="EMBL" id="LVJZ01000003">
    <property type="protein sequence ID" value="ODB95593.1"/>
    <property type="molecule type" value="Genomic_DNA"/>
</dbReference>
<dbReference type="Pfam" id="PF01694">
    <property type="entry name" value="Rhomboid"/>
    <property type="match status" value="1"/>
</dbReference>
<dbReference type="NCBIfam" id="TIGR03902">
    <property type="entry name" value="rhom_GG_sort"/>
    <property type="match status" value="1"/>
</dbReference>
<feature type="domain" description="Peptidase S54 rhomboid" evidence="6">
    <location>
        <begin position="48"/>
        <end position="189"/>
    </location>
</feature>
<dbReference type="InterPro" id="IPR035952">
    <property type="entry name" value="Rhomboid-like_sf"/>
</dbReference>
<dbReference type="GO" id="GO:0004252">
    <property type="term" value="F:serine-type endopeptidase activity"/>
    <property type="evidence" value="ECO:0007669"/>
    <property type="project" value="InterPro"/>
</dbReference>